<dbReference type="InterPro" id="IPR003593">
    <property type="entry name" value="AAA+_ATPase"/>
</dbReference>
<accession>A0A3S4SE80</accession>
<evidence type="ECO:0000256" key="1">
    <source>
        <dbReference type="ARBA" id="ARBA00022741"/>
    </source>
</evidence>
<feature type="domain" description="AAA+ ATPase" evidence="6">
    <location>
        <begin position="275"/>
        <end position="410"/>
    </location>
</feature>
<keyword evidence="8" id="KW-1185">Reference proteome</keyword>
<dbReference type="Pfam" id="PF00004">
    <property type="entry name" value="AAA"/>
    <property type="match status" value="1"/>
</dbReference>
<keyword evidence="7" id="KW-0378">Hydrolase</keyword>
<dbReference type="GO" id="GO:0006508">
    <property type="term" value="P:proteolysis"/>
    <property type="evidence" value="ECO:0007669"/>
    <property type="project" value="UniProtKB-KW"/>
</dbReference>
<dbReference type="EMBL" id="LR134363">
    <property type="protein sequence ID" value="VEG74045.1"/>
    <property type="molecule type" value="Genomic_DNA"/>
</dbReference>
<dbReference type="KEGG" id="asla:NCTC11923_00664"/>
<protein>
    <recommendedName>
        <fullName evidence="4">Uncharacterized AAA domain-containing protein ycf46</fullName>
    </recommendedName>
</protein>
<comment type="similarity">
    <text evidence="3">Belongs to the AAA ATPase family. Highly divergent.</text>
</comment>
<dbReference type="Gene3D" id="3.40.50.300">
    <property type="entry name" value="P-loop containing nucleotide triphosphate hydrolases"/>
    <property type="match status" value="1"/>
</dbReference>
<feature type="region of interest" description="Disordered" evidence="5">
    <location>
        <begin position="512"/>
        <end position="555"/>
    </location>
</feature>
<dbReference type="InterPro" id="IPR003959">
    <property type="entry name" value="ATPase_AAA_core"/>
</dbReference>
<dbReference type="InterPro" id="IPR052381">
    <property type="entry name" value="AAA_domain_protein"/>
</dbReference>
<proteinExistence type="inferred from homology"/>
<evidence type="ECO:0000256" key="5">
    <source>
        <dbReference type="SAM" id="MobiDB-lite"/>
    </source>
</evidence>
<reference evidence="7 8" key="1">
    <citation type="submission" date="2018-12" db="EMBL/GenBank/DDBJ databases">
        <authorList>
            <consortium name="Pathogen Informatics"/>
        </authorList>
    </citation>
    <scope>NUCLEOTIDE SEQUENCE [LARGE SCALE GENOMIC DNA]</scope>
    <source>
        <strain evidence="7 8">NCTC11923</strain>
    </source>
</reference>
<dbReference type="GO" id="GO:0005524">
    <property type="term" value="F:ATP binding"/>
    <property type="evidence" value="ECO:0007669"/>
    <property type="project" value="UniProtKB-KW"/>
</dbReference>
<dbReference type="RefSeq" id="WP_034514626.1">
    <property type="nucleotide sequence ID" value="NZ_CBCRWE010000003.1"/>
</dbReference>
<dbReference type="Proteomes" id="UP000276899">
    <property type="component" value="Chromosome"/>
</dbReference>
<dbReference type="PANTHER" id="PTHR42960">
    <property type="entry name" value="YCF46 PROTEIN"/>
    <property type="match status" value="1"/>
</dbReference>
<gene>
    <name evidence="7" type="primary">ftsH_1</name>
    <name evidence="7" type="ORF">NCTC11923_00664</name>
</gene>
<evidence type="ECO:0000259" key="6">
    <source>
        <dbReference type="SMART" id="SM00382"/>
    </source>
</evidence>
<name>A0A3S4SE80_9ACTO</name>
<dbReference type="Gene3D" id="1.10.8.60">
    <property type="match status" value="1"/>
</dbReference>
<evidence type="ECO:0000256" key="4">
    <source>
        <dbReference type="ARBA" id="ARBA00040480"/>
    </source>
</evidence>
<dbReference type="InterPro" id="IPR027417">
    <property type="entry name" value="P-loop_NTPase"/>
</dbReference>
<keyword evidence="1" id="KW-0547">Nucleotide-binding</keyword>
<dbReference type="GO" id="GO:0008237">
    <property type="term" value="F:metallopeptidase activity"/>
    <property type="evidence" value="ECO:0007669"/>
    <property type="project" value="UniProtKB-KW"/>
</dbReference>
<keyword evidence="7" id="KW-0482">Metalloprotease</keyword>
<keyword evidence="2" id="KW-0067">ATP-binding</keyword>
<dbReference type="SUPFAM" id="SSF52540">
    <property type="entry name" value="P-loop containing nucleoside triphosphate hydrolases"/>
    <property type="match status" value="1"/>
</dbReference>
<evidence type="ECO:0000256" key="2">
    <source>
        <dbReference type="ARBA" id="ARBA00022840"/>
    </source>
</evidence>
<dbReference type="PANTHER" id="PTHR42960:SF1">
    <property type="entry name" value="YCF46 PROTEIN"/>
    <property type="match status" value="1"/>
</dbReference>
<dbReference type="CDD" id="cd19507">
    <property type="entry name" value="RecA-like_Ycf46-like"/>
    <property type="match status" value="1"/>
</dbReference>
<evidence type="ECO:0000313" key="8">
    <source>
        <dbReference type="Proteomes" id="UP000276899"/>
    </source>
</evidence>
<dbReference type="STRING" id="1278298.GCA_000428685_00187"/>
<evidence type="ECO:0000256" key="3">
    <source>
        <dbReference type="ARBA" id="ARBA00038088"/>
    </source>
</evidence>
<organism evidence="7 8">
    <name type="scientific">Actinomyces slackii</name>
    <dbReference type="NCBI Taxonomy" id="52774"/>
    <lineage>
        <taxon>Bacteria</taxon>
        <taxon>Bacillati</taxon>
        <taxon>Actinomycetota</taxon>
        <taxon>Actinomycetes</taxon>
        <taxon>Actinomycetales</taxon>
        <taxon>Actinomycetaceae</taxon>
        <taxon>Actinomyces</taxon>
    </lineage>
</organism>
<evidence type="ECO:0000313" key="7">
    <source>
        <dbReference type="EMBL" id="VEG74045.1"/>
    </source>
</evidence>
<keyword evidence="7" id="KW-0645">Protease</keyword>
<dbReference type="SMART" id="SM00382">
    <property type="entry name" value="AAA"/>
    <property type="match status" value="1"/>
</dbReference>
<dbReference type="GO" id="GO:0016887">
    <property type="term" value="F:ATP hydrolysis activity"/>
    <property type="evidence" value="ECO:0007669"/>
    <property type="project" value="InterPro"/>
</dbReference>
<dbReference type="AlphaFoldDB" id="A0A3S4SE80"/>
<sequence length="555" mass="60224">MSHTFEDSLTILAKARFPILYIETYEEQRALASIHATLGPGGRLPSPRPVHTWSCSTGLVGPDGRTVTGTTDPMHALDAACRFNEAATFVFLDLHAHLGTNSIPAPPNVVRRLREVAAVFKNGSLRRTLILIAPSLCIPSDLEKEIHLMDFPLPAKNDIRLILDTLIRDNAASGLQVDLSEEDKDRLVGAAVGLTTTETEGALAYAMAEDGRLDASDIEIVLKEKKQAVRKGGLLEYVDSEGDLNQVGGLENLKRWLDRRSNSWLTEAKQYGIKAPRGVLITGVPGCGKSLTAKAVASTWQLPLLRLDIGKLFSGLVGSSESNLRSAIRSAESAAPAVLWVDEIEKGFAGINGAADSGTSTRVFGSFLTWMQEKRSNVFVIATSNNVEALPPELLRKGRFDEIFFVDLPSAKERADIWHLHISKHVLTAPRHASFNPSRALLNRLIQESQGFSGAEIEQAINDALFDAFSERRPLVGQDLLNAVERTVPLSVTQAEQLDAVRAWARPRAVSASNDLRTAPARTGTVPPMTSSSQAPPPPDFPSTMTGSAGRHVEF</sequence>